<gene>
    <name evidence="6" type="ORF">H9L42_14565</name>
</gene>
<dbReference type="InterPro" id="IPR036390">
    <property type="entry name" value="WH_DNA-bd_sf"/>
</dbReference>
<protein>
    <submittedName>
        <fullName evidence="6">Crp/Fnr family transcriptional regulator</fullName>
    </submittedName>
</protein>
<proteinExistence type="predicted"/>
<evidence type="ECO:0000259" key="4">
    <source>
        <dbReference type="PROSITE" id="PS50042"/>
    </source>
</evidence>
<comment type="caution">
    <text evidence="6">The sequence shown here is derived from an EMBL/GenBank/DDBJ whole genome shotgun (WGS) entry which is preliminary data.</text>
</comment>
<keyword evidence="2" id="KW-0238">DNA-binding</keyword>
<dbReference type="PROSITE" id="PS51063">
    <property type="entry name" value="HTH_CRP_2"/>
    <property type="match status" value="1"/>
</dbReference>
<feature type="domain" description="HTH crp-type" evidence="5">
    <location>
        <begin position="144"/>
        <end position="212"/>
    </location>
</feature>
<keyword evidence="3" id="KW-0804">Transcription</keyword>
<evidence type="ECO:0000259" key="5">
    <source>
        <dbReference type="PROSITE" id="PS51063"/>
    </source>
</evidence>
<dbReference type="RefSeq" id="WP_187304139.1">
    <property type="nucleotide sequence ID" value="NZ_JACRYT010000024.1"/>
</dbReference>
<dbReference type="PROSITE" id="PS50042">
    <property type="entry name" value="CNMP_BINDING_3"/>
    <property type="match status" value="1"/>
</dbReference>
<dbReference type="SUPFAM" id="SSF51206">
    <property type="entry name" value="cAMP-binding domain-like"/>
    <property type="match status" value="1"/>
</dbReference>
<dbReference type="InterPro" id="IPR012318">
    <property type="entry name" value="HTH_CRP"/>
</dbReference>
<keyword evidence="1" id="KW-0805">Transcription regulation</keyword>
<evidence type="ECO:0000256" key="1">
    <source>
        <dbReference type="ARBA" id="ARBA00023015"/>
    </source>
</evidence>
<evidence type="ECO:0000256" key="2">
    <source>
        <dbReference type="ARBA" id="ARBA00023125"/>
    </source>
</evidence>
<evidence type="ECO:0000256" key="3">
    <source>
        <dbReference type="ARBA" id="ARBA00023163"/>
    </source>
</evidence>
<dbReference type="SUPFAM" id="SSF46785">
    <property type="entry name" value="Winged helix' DNA-binding domain"/>
    <property type="match status" value="1"/>
</dbReference>
<feature type="domain" description="Cyclic nucleotide-binding" evidence="4">
    <location>
        <begin position="3"/>
        <end position="126"/>
    </location>
</feature>
<dbReference type="GO" id="GO:0006355">
    <property type="term" value="P:regulation of DNA-templated transcription"/>
    <property type="evidence" value="ECO:0007669"/>
    <property type="project" value="InterPro"/>
</dbReference>
<dbReference type="GO" id="GO:0003677">
    <property type="term" value="F:DNA binding"/>
    <property type="evidence" value="ECO:0007669"/>
    <property type="project" value="UniProtKB-KW"/>
</dbReference>
<name>A0A923SX67_9FIRM</name>
<dbReference type="CDD" id="cd00038">
    <property type="entry name" value="CAP_ED"/>
    <property type="match status" value="1"/>
</dbReference>
<accession>A0A923SX67</accession>
<dbReference type="InterPro" id="IPR018490">
    <property type="entry name" value="cNMP-bd_dom_sf"/>
</dbReference>
<dbReference type="InterPro" id="IPR000595">
    <property type="entry name" value="cNMP-bd_dom"/>
</dbReference>
<dbReference type="InterPro" id="IPR014710">
    <property type="entry name" value="RmlC-like_jellyroll"/>
</dbReference>
<dbReference type="Pfam" id="PF00027">
    <property type="entry name" value="cNMP_binding"/>
    <property type="match status" value="1"/>
</dbReference>
<evidence type="ECO:0000313" key="6">
    <source>
        <dbReference type="EMBL" id="MBC6681043.1"/>
    </source>
</evidence>
<keyword evidence="7" id="KW-1185">Reference proteome</keyword>
<dbReference type="Pfam" id="PF13545">
    <property type="entry name" value="HTH_Crp_2"/>
    <property type="match status" value="1"/>
</dbReference>
<dbReference type="Proteomes" id="UP000602647">
    <property type="component" value="Unassembled WGS sequence"/>
</dbReference>
<sequence>MDLFDKIQETDRKSMLKCINAYARQYTRGDYIRYPREADSLIGIIEEGSLQMAAEDLWGNRSLISILQRGAVFGETFACARKENYVLSYQALSDCRILFMDYSRVFHTCSLACSFHHRMIENIVKIIAEKNLEFIKKIDVVSKLHLREKILTYLSQCARSSGTATFTVPLGRLKMAEYLCVDRSALSRELSNMSRDGLISYEGNRFTLHIPDQV</sequence>
<evidence type="ECO:0000313" key="7">
    <source>
        <dbReference type="Proteomes" id="UP000602647"/>
    </source>
</evidence>
<dbReference type="EMBL" id="JACRYT010000024">
    <property type="protein sequence ID" value="MBC6681043.1"/>
    <property type="molecule type" value="Genomic_DNA"/>
</dbReference>
<organism evidence="6 7">
    <name type="scientific">Zhenpiania hominis</name>
    <dbReference type="NCBI Taxonomy" id="2763644"/>
    <lineage>
        <taxon>Bacteria</taxon>
        <taxon>Bacillati</taxon>
        <taxon>Bacillota</taxon>
        <taxon>Clostridia</taxon>
        <taxon>Peptostreptococcales</taxon>
        <taxon>Anaerovoracaceae</taxon>
        <taxon>Zhenpiania</taxon>
    </lineage>
</organism>
<reference evidence="6" key="1">
    <citation type="submission" date="2020-08" db="EMBL/GenBank/DDBJ databases">
        <title>Genome public.</title>
        <authorList>
            <person name="Liu C."/>
            <person name="Sun Q."/>
        </authorList>
    </citation>
    <scope>NUCLEOTIDE SEQUENCE</scope>
    <source>
        <strain evidence="6">BX12</strain>
    </source>
</reference>
<dbReference type="AlphaFoldDB" id="A0A923SX67"/>
<dbReference type="Gene3D" id="2.60.120.10">
    <property type="entry name" value="Jelly Rolls"/>
    <property type="match status" value="1"/>
</dbReference>